<keyword evidence="3" id="KW-0963">Cytoplasm</keyword>
<keyword evidence="9" id="KW-1271">Inflammasome</keyword>
<dbReference type="PROSITE" id="PS50837">
    <property type="entry name" value="NACHT"/>
    <property type="match status" value="1"/>
</dbReference>
<evidence type="ECO:0000259" key="11">
    <source>
        <dbReference type="PROSITE" id="PS50837"/>
    </source>
</evidence>
<evidence type="ECO:0000256" key="1">
    <source>
        <dbReference type="ARBA" id="ARBA00004110"/>
    </source>
</evidence>
<evidence type="ECO:0000313" key="12">
    <source>
        <dbReference type="EMBL" id="GCC18440.1"/>
    </source>
</evidence>
<dbReference type="PANTHER" id="PTHR45690">
    <property type="entry name" value="NACHT, LRR AND PYD DOMAINS-CONTAINING PROTEIN 12"/>
    <property type="match status" value="1"/>
</dbReference>
<name>A0A401RJY4_CHIPU</name>
<organism evidence="12 13">
    <name type="scientific">Chiloscyllium punctatum</name>
    <name type="common">Brownbanded bambooshark</name>
    <name type="synonym">Hemiscyllium punctatum</name>
    <dbReference type="NCBI Taxonomy" id="137246"/>
    <lineage>
        <taxon>Eukaryota</taxon>
        <taxon>Metazoa</taxon>
        <taxon>Chordata</taxon>
        <taxon>Craniata</taxon>
        <taxon>Vertebrata</taxon>
        <taxon>Chondrichthyes</taxon>
        <taxon>Elasmobranchii</taxon>
        <taxon>Galeomorphii</taxon>
        <taxon>Galeoidea</taxon>
        <taxon>Orectolobiformes</taxon>
        <taxon>Hemiscylliidae</taxon>
        <taxon>Chiloscyllium</taxon>
    </lineage>
</organism>
<dbReference type="OMA" id="HEHYLQK"/>
<evidence type="ECO:0000256" key="8">
    <source>
        <dbReference type="ARBA" id="ARBA00023198"/>
    </source>
</evidence>
<dbReference type="SUPFAM" id="SSF52047">
    <property type="entry name" value="RNI-like"/>
    <property type="match status" value="1"/>
</dbReference>
<dbReference type="GO" id="GO:0006954">
    <property type="term" value="P:inflammatory response"/>
    <property type="evidence" value="ECO:0007669"/>
    <property type="project" value="UniProtKB-KW"/>
</dbReference>
<feature type="region of interest" description="Disordered" evidence="10">
    <location>
        <begin position="1"/>
        <end position="50"/>
    </location>
</feature>
<dbReference type="GO" id="GO:0005829">
    <property type="term" value="C:cytosol"/>
    <property type="evidence" value="ECO:0007669"/>
    <property type="project" value="UniProtKB-SubCell"/>
</dbReference>
<dbReference type="Pfam" id="PF13516">
    <property type="entry name" value="LRR_6"/>
    <property type="match status" value="4"/>
</dbReference>
<evidence type="ECO:0000256" key="9">
    <source>
        <dbReference type="ARBA" id="ARBA00023233"/>
    </source>
</evidence>
<dbReference type="InterPro" id="IPR041075">
    <property type="entry name" value="NOD1/2_WH"/>
</dbReference>
<evidence type="ECO:0000256" key="4">
    <source>
        <dbReference type="ARBA" id="ARBA00022737"/>
    </source>
</evidence>
<evidence type="ECO:0000256" key="3">
    <source>
        <dbReference type="ARBA" id="ARBA00022490"/>
    </source>
</evidence>
<dbReference type="Pfam" id="PF17776">
    <property type="entry name" value="NLRC4_HD2"/>
    <property type="match status" value="1"/>
</dbReference>
<dbReference type="PANTHER" id="PTHR45690:SF19">
    <property type="entry name" value="NACHT, LRR AND PYD DOMAINS-CONTAINING PROTEIN 3"/>
    <property type="match status" value="1"/>
</dbReference>
<keyword evidence="13" id="KW-1185">Reference proteome</keyword>
<feature type="non-terminal residue" evidence="12">
    <location>
        <position position="1"/>
    </location>
</feature>
<comment type="subcellular location">
    <subcellularLocation>
        <location evidence="1">Inflammasome</location>
    </subcellularLocation>
</comment>
<keyword evidence="7" id="KW-0832">Ubl conjugation</keyword>
<dbReference type="Proteomes" id="UP000287033">
    <property type="component" value="Unassembled WGS sequence"/>
</dbReference>
<evidence type="ECO:0000256" key="6">
    <source>
        <dbReference type="ARBA" id="ARBA00022840"/>
    </source>
</evidence>
<dbReference type="SMART" id="SM00368">
    <property type="entry name" value="LRR_RI"/>
    <property type="match status" value="6"/>
</dbReference>
<dbReference type="GO" id="GO:0045087">
    <property type="term" value="P:innate immune response"/>
    <property type="evidence" value="ECO:0007669"/>
    <property type="project" value="UniProtKB-KW"/>
</dbReference>
<protein>
    <recommendedName>
        <fullName evidence="11">NACHT domain-containing protein</fullName>
    </recommendedName>
</protein>
<comment type="similarity">
    <text evidence="2">Belongs to the NLRP family.</text>
</comment>
<dbReference type="OrthoDB" id="120976at2759"/>
<dbReference type="STRING" id="137246.A0A401RJY4"/>
<dbReference type="Gene3D" id="3.80.10.10">
    <property type="entry name" value="Ribonuclease Inhibitor"/>
    <property type="match status" value="2"/>
</dbReference>
<dbReference type="SUPFAM" id="SSF52540">
    <property type="entry name" value="P-loop containing nucleoside triphosphate hydrolases"/>
    <property type="match status" value="1"/>
</dbReference>
<keyword evidence="4" id="KW-0677">Repeat</keyword>
<keyword evidence="5" id="KW-0547">Nucleotide-binding</keyword>
<dbReference type="Pfam" id="PF05729">
    <property type="entry name" value="NACHT"/>
    <property type="match status" value="1"/>
</dbReference>
<evidence type="ECO:0000256" key="5">
    <source>
        <dbReference type="ARBA" id="ARBA00022741"/>
    </source>
</evidence>
<dbReference type="GO" id="GO:0005524">
    <property type="term" value="F:ATP binding"/>
    <property type="evidence" value="ECO:0007669"/>
    <property type="project" value="UniProtKB-KW"/>
</dbReference>
<dbReference type="InterPro" id="IPR007111">
    <property type="entry name" value="NACHT_NTPase"/>
</dbReference>
<evidence type="ECO:0000256" key="2">
    <source>
        <dbReference type="ARBA" id="ARBA00008665"/>
    </source>
</evidence>
<keyword evidence="8" id="KW-0395">Inflammatory response</keyword>
<dbReference type="InterPro" id="IPR032675">
    <property type="entry name" value="LRR_dom_sf"/>
</dbReference>
<dbReference type="AlphaFoldDB" id="A0A401RJY4"/>
<accession>A0A401RJY4</accession>
<dbReference type="InterPro" id="IPR050637">
    <property type="entry name" value="NLRP_innate_immun_reg"/>
</dbReference>
<dbReference type="Gene3D" id="3.40.50.300">
    <property type="entry name" value="P-loop containing nucleotide triphosphate hydrolases"/>
    <property type="match status" value="1"/>
</dbReference>
<proteinExistence type="inferred from homology"/>
<feature type="domain" description="NACHT" evidence="11">
    <location>
        <begin position="281"/>
        <end position="421"/>
    </location>
</feature>
<dbReference type="Pfam" id="PF17779">
    <property type="entry name" value="WHD_NOD2"/>
    <property type="match status" value="1"/>
</dbReference>
<reference evidence="12 13" key="1">
    <citation type="journal article" date="2018" name="Nat. Ecol. Evol.">
        <title>Shark genomes provide insights into elasmobranch evolution and the origin of vertebrates.</title>
        <authorList>
            <person name="Hara Y"/>
            <person name="Yamaguchi K"/>
            <person name="Onimaru K"/>
            <person name="Kadota M"/>
            <person name="Koyanagi M"/>
            <person name="Keeley SD"/>
            <person name="Tatsumi K"/>
            <person name="Tanaka K"/>
            <person name="Motone F"/>
            <person name="Kageyama Y"/>
            <person name="Nozu R"/>
            <person name="Adachi N"/>
            <person name="Nishimura O"/>
            <person name="Nakagawa R"/>
            <person name="Tanegashima C"/>
            <person name="Kiyatake I"/>
            <person name="Matsumoto R"/>
            <person name="Murakumo K"/>
            <person name="Nishida K"/>
            <person name="Terakita A"/>
            <person name="Kuratani S"/>
            <person name="Sato K"/>
            <person name="Hyodo S Kuraku.S."/>
        </authorList>
    </citation>
    <scope>NUCLEOTIDE SEQUENCE [LARGE SCALE GENOMIC DNA]</scope>
</reference>
<evidence type="ECO:0000313" key="13">
    <source>
        <dbReference type="Proteomes" id="UP000287033"/>
    </source>
</evidence>
<evidence type="ECO:0000256" key="7">
    <source>
        <dbReference type="ARBA" id="ARBA00022843"/>
    </source>
</evidence>
<comment type="caution">
    <text evidence="12">The sequence shown here is derived from an EMBL/GenBank/DDBJ whole genome shotgun (WGS) entry which is preliminary data.</text>
</comment>
<dbReference type="InterPro" id="IPR027417">
    <property type="entry name" value="P-loop_NTPase"/>
</dbReference>
<dbReference type="EMBL" id="BEZZ01001417">
    <property type="protein sequence ID" value="GCC18440.1"/>
    <property type="molecule type" value="Genomic_DNA"/>
</dbReference>
<evidence type="ECO:0000256" key="10">
    <source>
        <dbReference type="SAM" id="MobiDB-lite"/>
    </source>
</evidence>
<dbReference type="InterPro" id="IPR041267">
    <property type="entry name" value="NLRP_HD2"/>
</dbReference>
<dbReference type="InterPro" id="IPR001611">
    <property type="entry name" value="Leu-rich_rpt"/>
</dbReference>
<gene>
    <name evidence="12" type="ORF">chiPu_0017935</name>
</gene>
<sequence length="989" mass="111265">EHGGGGETQTVGPTGNEDLETPVDVVPEIQEGSNSEEDLSPPKKMKMDPDSGSAITERLKMCDDYQLFQLLKLYRDRLERAIEEGTDRLSLLLKEEGYFTDQEHCKVTELTEKGNRADSSKLLLNLVMEKGSRARRMMWEFFAKQCDGRPKLDKILKEIEELGSGSFDCMYIGQDLSEIPNQLKDAQVKHRATLREQTESLRVNSILKKEVVKIFELVDHYAELSIICTPRDAQLVEHELLARSREHDVWREKHLRREMTKIQPDQLFQASPPESENKSGISSALSGVHGIGKTTMVQKIVYDWATEKMYQQFQFIFSFKFRDLNSVNCKINLRNLILTFYPYFGNVLAELWKSPEELLFIFDGLDEFNGSLNFDNPKLIESQSTCTDPEFQCEVSDIVCSLIQHRLLPGCSVLVTSRPTALHLLEKAAIGVWAEILGMVCDERKEYFNKIFEDQAVAAAVFKHLEENEILYPMSYNPSYCWILGLSLGPFFMPGDGKQQEAPKTITQLYSHYICNLLKSHSQIEDLRDVFLNLGEMAFAGISEKKVVFTNEDLIKYNLQPSRFLSGFLMDLLGRDDSAQSATHAFPHLTIQEFVAALAQFLTPEPKDIGKLLNEAQSKEGGRFEIFLRFVAGLSSPQSAQPLEEFLGPFLKQTTSRVTDWVKEKVNGQLVNTKNKIGKRNHMNTLHYLAESQNKTLAQSTVGSVETFKFCGLRLTPVDCVVLFHVIGLCNTIKHLNLENCFIQYEGLQRLGPVLHKCRELRLGRNKLGDPGVKLLAAALMNQDCKIQKLELKSNALTDCCAEDLASALGTNQTLLILSLSNNKLGDSGVKLLSVALRNPDCKIQTLVLKNNSLTNSCTEDLASTLSTNRSLTDLILGGNKLGDSGVKLLSAALRSPDCKIQKLLLWDVGITDSCTEDLISALSTNRILTDLNLGSNAFTDRSVPAFSHLIQTCRSLKWIWLGRNRFSPSKKRHLKLLQNSRPGLSVEV</sequence>
<keyword evidence="6" id="KW-0067">ATP-binding</keyword>